<keyword evidence="3" id="KW-1185">Reference proteome</keyword>
<accession>A0ABN1Y4M8</accession>
<feature type="region of interest" description="Disordered" evidence="1">
    <location>
        <begin position="1"/>
        <end position="45"/>
    </location>
</feature>
<name>A0ABN1Y4M8_9PSEU</name>
<organism evidence="2 3">
    <name type="scientific">Pseudonocardia kongjuensis</name>
    <dbReference type="NCBI Taxonomy" id="102227"/>
    <lineage>
        <taxon>Bacteria</taxon>
        <taxon>Bacillati</taxon>
        <taxon>Actinomycetota</taxon>
        <taxon>Actinomycetes</taxon>
        <taxon>Pseudonocardiales</taxon>
        <taxon>Pseudonocardiaceae</taxon>
        <taxon>Pseudonocardia</taxon>
    </lineage>
</organism>
<evidence type="ECO:0008006" key="4">
    <source>
        <dbReference type="Google" id="ProtNLM"/>
    </source>
</evidence>
<evidence type="ECO:0000313" key="3">
    <source>
        <dbReference type="Proteomes" id="UP001501414"/>
    </source>
</evidence>
<comment type="caution">
    <text evidence="2">The sequence shown here is derived from an EMBL/GenBank/DDBJ whole genome shotgun (WGS) entry which is preliminary data.</text>
</comment>
<dbReference type="Proteomes" id="UP001501414">
    <property type="component" value="Unassembled WGS sequence"/>
</dbReference>
<dbReference type="InterPro" id="IPR021391">
    <property type="entry name" value="DUF3027"/>
</dbReference>
<dbReference type="Pfam" id="PF11228">
    <property type="entry name" value="DUF3027"/>
    <property type="match status" value="1"/>
</dbReference>
<proteinExistence type="predicted"/>
<sequence length="302" mass="30080">MPEAPAPGAAPGAPAPLAEPGAPAPGAAPGAPAPLAEPGAPAPLAAPEARVAPPELFDAVEVARAAAVEEAAYELGRADAVAAVGLHLGADAEDDGSVTHSFVAELPGYRGWRWAVTVASAGPHEPATVSESVLLPGDTAIVAPSWVPWDQRVRPGDLKPGDLLPPPADDPRLVPGYVDSGDPAFEELAHEVGLGRERVLSADGRAAAAERWQHGERGPAADLAKAAPASCGTCGFMLPIAGSLRGVFGVCANGSAPADGQVVAVGFGCGAHSSVTEPAGSPVYVSALVYDDGVDLEPVGSR</sequence>
<protein>
    <recommendedName>
        <fullName evidence="4">DUF3027 domain-containing protein</fullName>
    </recommendedName>
</protein>
<evidence type="ECO:0000313" key="2">
    <source>
        <dbReference type="EMBL" id="GAA1397788.1"/>
    </source>
</evidence>
<dbReference type="EMBL" id="BAAAJK010000036">
    <property type="protein sequence ID" value="GAA1397788.1"/>
    <property type="molecule type" value="Genomic_DNA"/>
</dbReference>
<evidence type="ECO:0000256" key="1">
    <source>
        <dbReference type="SAM" id="MobiDB-lite"/>
    </source>
</evidence>
<reference evidence="2 3" key="1">
    <citation type="journal article" date="2019" name="Int. J. Syst. Evol. Microbiol.">
        <title>The Global Catalogue of Microorganisms (GCM) 10K type strain sequencing project: providing services to taxonomists for standard genome sequencing and annotation.</title>
        <authorList>
            <consortium name="The Broad Institute Genomics Platform"/>
            <consortium name="The Broad Institute Genome Sequencing Center for Infectious Disease"/>
            <person name="Wu L."/>
            <person name="Ma J."/>
        </authorList>
    </citation>
    <scope>NUCLEOTIDE SEQUENCE [LARGE SCALE GENOMIC DNA]</scope>
    <source>
        <strain evidence="2 3">JCM 11896</strain>
    </source>
</reference>
<gene>
    <name evidence="2" type="ORF">GCM10009613_50920</name>
</gene>